<name>A0ABP7BBH8_9ACTN</name>
<dbReference type="RefSeq" id="WP_344874472.1">
    <property type="nucleotide sequence ID" value="NZ_BAAAZP010000022.1"/>
</dbReference>
<evidence type="ECO:0000313" key="1">
    <source>
        <dbReference type="EMBL" id="GAA3653477.1"/>
    </source>
</evidence>
<protein>
    <submittedName>
        <fullName evidence="1">Uncharacterized protein</fullName>
    </submittedName>
</protein>
<accession>A0ABP7BBH8</accession>
<comment type="caution">
    <text evidence="1">The sequence shown here is derived from an EMBL/GenBank/DDBJ whole genome shotgun (WGS) entry which is preliminary data.</text>
</comment>
<proteinExistence type="predicted"/>
<dbReference type="EMBL" id="BAAAZP010000022">
    <property type="protein sequence ID" value="GAA3653477.1"/>
    <property type="molecule type" value="Genomic_DNA"/>
</dbReference>
<sequence>MYDEYLDGKQSWSTGWRGAAFSSEYLLPLTADELGELVQELNDLVVRWRRRGEAAREAGDTAGRENVAVHAYGFPFRT</sequence>
<dbReference type="Proteomes" id="UP001500902">
    <property type="component" value="Unassembled WGS sequence"/>
</dbReference>
<organism evidence="1 2">
    <name type="scientific">Nonomuraea antimicrobica</name>
    <dbReference type="NCBI Taxonomy" id="561173"/>
    <lineage>
        <taxon>Bacteria</taxon>
        <taxon>Bacillati</taxon>
        <taxon>Actinomycetota</taxon>
        <taxon>Actinomycetes</taxon>
        <taxon>Streptosporangiales</taxon>
        <taxon>Streptosporangiaceae</taxon>
        <taxon>Nonomuraea</taxon>
    </lineage>
</organism>
<evidence type="ECO:0000313" key="2">
    <source>
        <dbReference type="Proteomes" id="UP001500902"/>
    </source>
</evidence>
<reference evidence="2" key="1">
    <citation type="journal article" date="2019" name="Int. J. Syst. Evol. Microbiol.">
        <title>The Global Catalogue of Microorganisms (GCM) 10K type strain sequencing project: providing services to taxonomists for standard genome sequencing and annotation.</title>
        <authorList>
            <consortium name="The Broad Institute Genomics Platform"/>
            <consortium name="The Broad Institute Genome Sequencing Center for Infectious Disease"/>
            <person name="Wu L."/>
            <person name="Ma J."/>
        </authorList>
    </citation>
    <scope>NUCLEOTIDE SEQUENCE [LARGE SCALE GENOMIC DNA]</scope>
    <source>
        <strain evidence="2">JCM 16904</strain>
    </source>
</reference>
<keyword evidence="2" id="KW-1185">Reference proteome</keyword>
<gene>
    <name evidence="1" type="ORF">GCM10022224_015670</name>
</gene>